<evidence type="ECO:0000313" key="2">
    <source>
        <dbReference type="EMBL" id="GCD78003.1"/>
    </source>
</evidence>
<comment type="caution">
    <text evidence="2">The sequence shown here is derived from an EMBL/GenBank/DDBJ whole genome shotgun (WGS) entry which is preliminary data.</text>
</comment>
<evidence type="ECO:0000313" key="3">
    <source>
        <dbReference type="Proteomes" id="UP000286715"/>
    </source>
</evidence>
<dbReference type="Pfam" id="PF09651">
    <property type="entry name" value="Cas_APE2256"/>
    <property type="match status" value="1"/>
</dbReference>
<organism evidence="2 3">
    <name type="scientific">Thermaurantimonas aggregans</name>
    <dbReference type="NCBI Taxonomy" id="2173829"/>
    <lineage>
        <taxon>Bacteria</taxon>
        <taxon>Pseudomonadati</taxon>
        <taxon>Bacteroidota</taxon>
        <taxon>Flavobacteriia</taxon>
        <taxon>Flavobacteriales</taxon>
        <taxon>Schleiferiaceae</taxon>
        <taxon>Thermaurantimonas</taxon>
    </lineage>
</organism>
<dbReference type="Gene3D" id="3.40.50.10770">
    <property type="entry name" value="Hypothetical protein VC1899 like domain (Restriction endonuclease-like)"/>
    <property type="match status" value="1"/>
</dbReference>
<dbReference type="EMBL" id="BHZE01000014">
    <property type="protein sequence ID" value="GCD78003.1"/>
    <property type="molecule type" value="Genomic_DNA"/>
</dbReference>
<reference evidence="2 3" key="1">
    <citation type="submission" date="2018-11" db="EMBL/GenBank/DDBJ databases">
        <title>Schleiferia aggregans sp. nov., a moderately thermophilic heterotrophic bacterium isolated from microbial mats at a terrestrial hot spring.</title>
        <authorList>
            <person name="Iino T."/>
            <person name="Ohkuma M."/>
            <person name="Haruta S."/>
        </authorList>
    </citation>
    <scope>NUCLEOTIDE SEQUENCE [LARGE SCALE GENOMIC DNA]</scope>
    <source>
        <strain evidence="2 3">LA</strain>
    </source>
</reference>
<proteinExistence type="predicted"/>
<dbReference type="AlphaFoldDB" id="A0A401XLW8"/>
<dbReference type="Proteomes" id="UP000286715">
    <property type="component" value="Unassembled WGS sequence"/>
</dbReference>
<protein>
    <recommendedName>
        <fullName evidence="1">CRISPR system ring nuclease SSO1393-like domain-containing protein</fullName>
    </recommendedName>
</protein>
<keyword evidence="3" id="KW-1185">Reference proteome</keyword>
<dbReference type="InterPro" id="IPR013442">
    <property type="entry name" value="SSO1393-like"/>
</dbReference>
<accession>A0A401XLW8</accession>
<dbReference type="RefSeq" id="WP_124398066.1">
    <property type="nucleotide sequence ID" value="NZ_BHZE01000014.1"/>
</dbReference>
<sequence>MNKTILTTVGTSLISNWKETNNYGLTDEIREQLRELEKCSFFENSGTTADSYINYVKGEYGERGILQLLIEYLNAKSNCAEISSITAIEKELRKSLKEGEELTLTIHLLCTDTILSPLCAEVIAGYLRRKGYTVAFEEVAENATIIEKIKDHNFSSAHIIKNLNLKKYSEQGLLNLIEKIKIITSTAGSENTLLNITGGYKALIPPITILAQLYHLSIYYLYEDSSEIIHLPPMPVGFDWEIIEKYTILLFNENKRNNIKYLKDVEEMRELNLVFKDNTKLTPLGIILSEYLKDKASPLTGTIMGYFVEYKLYKYYQTKFDCNKVKHSVKTKDGGDIDLVIKPNETSKIGIEVKPASVLENTYDSWTHLLAHFPSRVKSLENINEIWLILYGESENSVNVETVMQLKERFDMNIDFKCKFLKIQKSKQSQERHIYQDFFKSDIKDSQLIDIILT</sequence>
<feature type="domain" description="CRISPR system ring nuclease SSO1393-like" evidence="1">
    <location>
        <begin position="77"/>
        <end position="233"/>
    </location>
</feature>
<evidence type="ECO:0000259" key="1">
    <source>
        <dbReference type="Pfam" id="PF09651"/>
    </source>
</evidence>
<dbReference type="OrthoDB" id="1803092at2"/>
<name>A0A401XLW8_9FLAO</name>
<gene>
    <name evidence="2" type="ORF">JCM31826_14850</name>
</gene>